<reference evidence="1 2" key="1">
    <citation type="submission" date="2019-04" db="EMBL/GenBank/DDBJ databases">
        <authorList>
            <person name="Pope W.H."/>
            <person name="Garlena R.A."/>
            <person name="Russell D.A."/>
            <person name="Jacobs-Sera D."/>
            <person name="Hatfull G.F."/>
        </authorList>
    </citation>
    <scope>NUCLEOTIDE SEQUENCE [LARGE SCALE GENOMIC DNA]</scope>
</reference>
<dbReference type="Proteomes" id="UP000423482">
    <property type="component" value="Segment"/>
</dbReference>
<keyword evidence="2" id="KW-1185">Reference proteome</keyword>
<name>A0A650EZE9_9CAUD</name>
<accession>A0A650EZE9</accession>
<gene>
    <name evidence="1" type="primary">62</name>
    <name evidence="1" type="ORF">SEA_FORZA_62</name>
</gene>
<organism evidence="1 2">
    <name type="scientific">Gordonia phage Forza</name>
    <dbReference type="NCBI Taxonomy" id="2571247"/>
    <lineage>
        <taxon>Viruses</taxon>
        <taxon>Duplodnaviria</taxon>
        <taxon>Heunggongvirae</taxon>
        <taxon>Uroviricota</taxon>
        <taxon>Caudoviricetes</taxon>
        <taxon>Forzavirus</taxon>
        <taxon>Forzavirus forza</taxon>
    </lineage>
</organism>
<protein>
    <submittedName>
        <fullName evidence="1">Uncharacterized protein</fullName>
    </submittedName>
</protein>
<proteinExistence type="predicted"/>
<dbReference type="KEGG" id="vg:77924430"/>
<sequence length="100" mass="11287">MYSATRSNPAARTDEDAAMAYVGISRTADWLEAKEAVRDYAMQELKDKLNSKYFDLVVFMAEILQQIDEWDENESTTSSPIGTPVWSALAGGLLFQIRKF</sequence>
<dbReference type="RefSeq" id="YP_010648942.1">
    <property type="nucleotide sequence ID" value="NC_070763.1"/>
</dbReference>
<dbReference type="GeneID" id="77924430"/>
<evidence type="ECO:0000313" key="1">
    <source>
        <dbReference type="EMBL" id="QGT55055.1"/>
    </source>
</evidence>
<dbReference type="EMBL" id="MK814760">
    <property type="protein sequence ID" value="QGT55055.1"/>
    <property type="molecule type" value="Genomic_DNA"/>
</dbReference>
<evidence type="ECO:0000313" key="2">
    <source>
        <dbReference type="Proteomes" id="UP000423482"/>
    </source>
</evidence>